<protein>
    <submittedName>
        <fullName evidence="4">Golgi to ER traffic protein 4</fullName>
    </submittedName>
</protein>
<reference evidence="5 7" key="2">
    <citation type="submission" date="2023-09" db="EMBL/GenBank/DDBJ databases">
        <title>Complete-Gapless Cercospora beticola genome.</title>
        <authorList>
            <person name="Wyatt N.A."/>
            <person name="Spanner R.E."/>
            <person name="Bolton M.D."/>
        </authorList>
    </citation>
    <scope>NUCLEOTIDE SEQUENCE [LARGE SCALE GENOMIC DNA]</scope>
    <source>
        <strain evidence="5">Cb09-40</strain>
    </source>
</reference>
<proteinExistence type="inferred from homology"/>
<dbReference type="OrthoDB" id="10252405at2759"/>
<evidence type="ECO:0000256" key="2">
    <source>
        <dbReference type="SAM" id="MobiDB-lite"/>
    </source>
</evidence>
<evidence type="ECO:0000259" key="3">
    <source>
        <dbReference type="Pfam" id="PF05368"/>
    </source>
</evidence>
<dbReference type="PANTHER" id="PTHR12875:SF0">
    <property type="entry name" value="GOLGI TO ER TRAFFIC PROTEIN 4 HOMOLOG"/>
    <property type="match status" value="1"/>
</dbReference>
<dbReference type="InterPro" id="IPR011990">
    <property type="entry name" value="TPR-like_helical_dom_sf"/>
</dbReference>
<organism evidence="4 6">
    <name type="scientific">Cercospora beticola</name>
    <name type="common">Sugarbeet leaf spot fungus</name>
    <dbReference type="NCBI Taxonomy" id="122368"/>
    <lineage>
        <taxon>Eukaryota</taxon>
        <taxon>Fungi</taxon>
        <taxon>Dikarya</taxon>
        <taxon>Ascomycota</taxon>
        <taxon>Pezizomycotina</taxon>
        <taxon>Dothideomycetes</taxon>
        <taxon>Dothideomycetidae</taxon>
        <taxon>Mycosphaerellales</taxon>
        <taxon>Mycosphaerellaceae</taxon>
        <taxon>Cercospora</taxon>
    </lineage>
</organism>
<evidence type="ECO:0000313" key="4">
    <source>
        <dbReference type="EMBL" id="PIA92153.1"/>
    </source>
</evidence>
<dbReference type="SUPFAM" id="SSF51735">
    <property type="entry name" value="NAD(P)-binding Rossmann-fold domains"/>
    <property type="match status" value="1"/>
</dbReference>
<sequence>MSQIRVAIVGASGEAGRSIVSGLLEQKTTFDISVFVRPGTEDKPIYATYKDQGISIVSYIPGDIEQLGSKLRNIDVLISAVTATAYDEQIPFIVAAKKAGVKRFLPSAYSTVQPPEGVSALRNHRQRILNEVLRNYLPYTYVEFGWWYQSIVPEIPSGRTGYLKLNFPVKENAIPGDGSARLAITDIWDVGRYIARIIADPRILNKSVFAYAEVHTVNGLYDIWDDVTKETVTRNYLNEEQIEEMISKGKAGIESGSPDLQAFANLHFQAPSPPAQPTPLSIHLRSLLSPTDMSSKIQKVLARQKAKIEEGDFYEAHQQLRTVANRYIKSDPPAAIDILHNGALMLLKAGEGGSGADLSIYLIDVYQKAEVKPDTASKARLLSLLRAFPLNEPGKKKFVTGIVEWSSKLGEFPAGDPELHHVIGSLYAEEGEVYDAERHLTLGTSDSAQVFADMEYTWYSDDEPSTASHYAARAVFPYLLIGNTRAANKALLLFTSRLSTSHPGLGVQSISSPSSDIRIYPSLPLLNFLGLLLLAVQRGSSDLFKQLKQHYAAHLKEVSAWDEPLLQIGEMYFGIKIPSQSNPMFDMMSSMLMGGSNPFAPKKREPAKVGQAAIAEKPGTPQPPAPGVD</sequence>
<evidence type="ECO:0000256" key="1">
    <source>
        <dbReference type="ARBA" id="ARBA00005351"/>
    </source>
</evidence>
<dbReference type="EMBL" id="CP134190">
    <property type="protein sequence ID" value="WPB06461.1"/>
    <property type="molecule type" value="Genomic_DNA"/>
</dbReference>
<dbReference type="GO" id="GO:0045048">
    <property type="term" value="P:protein insertion into ER membrane"/>
    <property type="evidence" value="ECO:0007669"/>
    <property type="project" value="InterPro"/>
</dbReference>
<feature type="region of interest" description="Disordered" evidence="2">
    <location>
        <begin position="597"/>
        <end position="629"/>
    </location>
</feature>
<dbReference type="InterPro" id="IPR008030">
    <property type="entry name" value="NmrA-like"/>
</dbReference>
<evidence type="ECO:0000313" key="7">
    <source>
        <dbReference type="Proteomes" id="UP001302367"/>
    </source>
</evidence>
<feature type="domain" description="NmrA-like" evidence="3">
    <location>
        <begin position="5"/>
        <end position="244"/>
    </location>
</feature>
<dbReference type="InterPro" id="IPR036291">
    <property type="entry name" value="NAD(P)-bd_dom_sf"/>
</dbReference>
<comment type="similarity">
    <text evidence="1">Belongs to the GET4 family.</text>
</comment>
<dbReference type="PANTHER" id="PTHR12875">
    <property type="entry name" value="GOLGI TO ER TRAFFIC PROTEIN 4 HOMOLOG"/>
    <property type="match status" value="1"/>
</dbReference>
<dbReference type="Gene3D" id="1.25.40.10">
    <property type="entry name" value="Tetratricopeptide repeat domain"/>
    <property type="match status" value="1"/>
</dbReference>
<gene>
    <name evidence="4" type="ORF">CB0940_09234</name>
    <name evidence="5" type="ORF">RHO25_011118</name>
</gene>
<evidence type="ECO:0000313" key="6">
    <source>
        <dbReference type="Proteomes" id="UP000230605"/>
    </source>
</evidence>
<dbReference type="EMBL" id="LKMD01000106">
    <property type="protein sequence ID" value="PIA92153.1"/>
    <property type="molecule type" value="Genomic_DNA"/>
</dbReference>
<dbReference type="Gene3D" id="3.40.50.720">
    <property type="entry name" value="NAD(P)-binding Rossmann-like Domain"/>
    <property type="match status" value="1"/>
</dbReference>
<reference evidence="4 6" key="1">
    <citation type="submission" date="2015-10" db="EMBL/GenBank/DDBJ databases">
        <title>The cercosporin biosynthetic gene cluster was horizontally transferred to several fungal lineages and shown to be expanded in Cercospora beticola based on microsynteny with recipient genomes.</title>
        <authorList>
            <person name="De Jonge R."/>
            <person name="Ebert M.K."/>
            <person name="Suttle J.C."/>
            <person name="Jurick Ii W.M."/>
            <person name="Secor G.A."/>
            <person name="Thomma B.P."/>
            <person name="Van De Peer Y."/>
            <person name="Bolton M.D."/>
        </authorList>
    </citation>
    <scope>NUCLEOTIDE SEQUENCE [LARGE SCALE GENOMIC DNA]</scope>
    <source>
        <strain evidence="4 6">09-40</strain>
    </source>
</reference>
<evidence type="ECO:0000313" key="5">
    <source>
        <dbReference type="EMBL" id="WPB06461.1"/>
    </source>
</evidence>
<dbReference type="Pfam" id="PF04190">
    <property type="entry name" value="GET4"/>
    <property type="match status" value="1"/>
</dbReference>
<keyword evidence="7" id="KW-1185">Reference proteome</keyword>
<dbReference type="Proteomes" id="UP000230605">
    <property type="component" value="Chromosome 7"/>
</dbReference>
<dbReference type="Pfam" id="PF05368">
    <property type="entry name" value="NmrA"/>
    <property type="match status" value="1"/>
</dbReference>
<name>A0A2G5HIX4_CERBT</name>
<accession>A0A2G5HIX4</accession>
<dbReference type="GO" id="GO:0072380">
    <property type="term" value="C:TRC complex"/>
    <property type="evidence" value="ECO:0007669"/>
    <property type="project" value="TreeGrafter"/>
</dbReference>
<dbReference type="Proteomes" id="UP001302367">
    <property type="component" value="Chromosome 7"/>
</dbReference>
<dbReference type="InterPro" id="IPR007317">
    <property type="entry name" value="GET4"/>
</dbReference>
<dbReference type="Gene3D" id="3.90.25.10">
    <property type="entry name" value="UDP-galactose 4-epimerase, domain 1"/>
    <property type="match status" value="1"/>
</dbReference>
<feature type="compositionally biased region" description="Pro residues" evidence="2">
    <location>
        <begin position="620"/>
        <end position="629"/>
    </location>
</feature>
<dbReference type="AlphaFoldDB" id="A0A2G5HIX4"/>